<evidence type="ECO:0000313" key="5">
    <source>
        <dbReference type="Proteomes" id="UP000008792"/>
    </source>
</evidence>
<dbReference type="PANTHER" id="PTHR34394">
    <property type="entry name" value="SIMILAR TO RIKEN CDNA 2310022B05"/>
    <property type="match status" value="1"/>
</dbReference>
<evidence type="ECO:0000313" key="3">
    <source>
        <dbReference type="EMBL" id="KRF79855.1"/>
    </source>
</evidence>
<proteinExistence type="predicted"/>
<name>A0A0Q9WEY4_DROVI</name>
<keyword evidence="5" id="KW-1185">Reference proteome</keyword>
<dbReference type="PANTHER" id="PTHR34394:SF1">
    <property type="entry name" value="SIMILAR TO RIKEN CDNA 2310022B05"/>
    <property type="match status" value="1"/>
</dbReference>
<reference evidence="3 5" key="1">
    <citation type="journal article" date="2007" name="Nature">
        <title>Evolution of genes and genomes on the Drosophila phylogeny.</title>
        <authorList>
            <consortium name="Drosophila 12 Genomes Consortium"/>
            <person name="Clark A.G."/>
            <person name="Eisen M.B."/>
            <person name="Smith D.R."/>
            <person name="Bergman C.M."/>
            <person name="Oliver B."/>
            <person name="Markow T.A."/>
            <person name="Kaufman T.C."/>
            <person name="Kellis M."/>
            <person name="Gelbart W."/>
            <person name="Iyer V.N."/>
            <person name="Pollard D.A."/>
            <person name="Sackton T.B."/>
            <person name="Larracuente A.M."/>
            <person name="Singh N.D."/>
            <person name="Abad J.P."/>
            <person name="Abt D.N."/>
            <person name="Adryan B."/>
            <person name="Aguade M."/>
            <person name="Akashi H."/>
            <person name="Anderson W.W."/>
            <person name="Aquadro C.F."/>
            <person name="Ardell D.H."/>
            <person name="Arguello R."/>
            <person name="Artieri C.G."/>
            <person name="Barbash D.A."/>
            <person name="Barker D."/>
            <person name="Barsanti P."/>
            <person name="Batterham P."/>
            <person name="Batzoglou S."/>
            <person name="Begun D."/>
            <person name="Bhutkar A."/>
            <person name="Blanco E."/>
            <person name="Bosak S.A."/>
            <person name="Bradley R.K."/>
            <person name="Brand A.D."/>
            <person name="Brent M.R."/>
            <person name="Brooks A.N."/>
            <person name="Brown R.H."/>
            <person name="Butlin R.K."/>
            <person name="Caggese C."/>
            <person name="Calvi B.R."/>
            <person name="Bernardo de Carvalho A."/>
            <person name="Caspi A."/>
            <person name="Castrezana S."/>
            <person name="Celniker S.E."/>
            <person name="Chang J.L."/>
            <person name="Chapple C."/>
            <person name="Chatterji S."/>
            <person name="Chinwalla A."/>
            <person name="Civetta A."/>
            <person name="Clifton S.W."/>
            <person name="Comeron J.M."/>
            <person name="Costello J.C."/>
            <person name="Coyne J.A."/>
            <person name="Daub J."/>
            <person name="David R.G."/>
            <person name="Delcher A.L."/>
            <person name="Delehaunty K."/>
            <person name="Do C.B."/>
            <person name="Ebling H."/>
            <person name="Edwards K."/>
            <person name="Eickbush T."/>
            <person name="Evans J.D."/>
            <person name="Filipski A."/>
            <person name="Findeiss S."/>
            <person name="Freyhult E."/>
            <person name="Fulton L."/>
            <person name="Fulton R."/>
            <person name="Garcia A.C."/>
            <person name="Gardiner A."/>
            <person name="Garfield D.A."/>
            <person name="Garvin B.E."/>
            <person name="Gibson G."/>
            <person name="Gilbert D."/>
            <person name="Gnerre S."/>
            <person name="Godfrey J."/>
            <person name="Good R."/>
            <person name="Gotea V."/>
            <person name="Gravely B."/>
            <person name="Greenberg A.J."/>
            <person name="Griffiths-Jones S."/>
            <person name="Gross S."/>
            <person name="Guigo R."/>
            <person name="Gustafson E.A."/>
            <person name="Haerty W."/>
            <person name="Hahn M.W."/>
            <person name="Halligan D.L."/>
            <person name="Halpern A.L."/>
            <person name="Halter G.M."/>
            <person name="Han M.V."/>
            <person name="Heger A."/>
            <person name="Hillier L."/>
            <person name="Hinrichs A.S."/>
            <person name="Holmes I."/>
            <person name="Hoskins R.A."/>
            <person name="Hubisz M.J."/>
            <person name="Hultmark D."/>
            <person name="Huntley M.A."/>
            <person name="Jaffe D.B."/>
            <person name="Jagadeeshan S."/>
            <person name="Jeck W.R."/>
            <person name="Johnson J."/>
            <person name="Jones C.D."/>
            <person name="Jordan W.C."/>
            <person name="Karpen G.H."/>
            <person name="Kataoka E."/>
            <person name="Keightley P.D."/>
            <person name="Kheradpour P."/>
            <person name="Kirkness E.F."/>
            <person name="Koerich L.B."/>
            <person name="Kristiansen K."/>
            <person name="Kudrna D."/>
            <person name="Kulathinal R.J."/>
            <person name="Kumar S."/>
            <person name="Kwok R."/>
            <person name="Lander E."/>
            <person name="Langley C.H."/>
            <person name="Lapoint R."/>
            <person name="Lazzaro B.P."/>
            <person name="Lee S.J."/>
            <person name="Levesque L."/>
            <person name="Li R."/>
            <person name="Lin C.F."/>
            <person name="Lin M.F."/>
            <person name="Lindblad-Toh K."/>
            <person name="Llopart A."/>
            <person name="Long M."/>
            <person name="Low L."/>
            <person name="Lozovsky E."/>
            <person name="Lu J."/>
            <person name="Luo M."/>
            <person name="Machado C.A."/>
            <person name="Makalowski W."/>
            <person name="Marzo M."/>
            <person name="Matsuda M."/>
            <person name="Matzkin L."/>
            <person name="McAllister B."/>
            <person name="McBride C.S."/>
            <person name="McKernan B."/>
            <person name="McKernan K."/>
            <person name="Mendez-Lago M."/>
            <person name="Minx P."/>
            <person name="Mollenhauer M.U."/>
            <person name="Montooth K."/>
            <person name="Mount S.M."/>
            <person name="Mu X."/>
            <person name="Myers E."/>
            <person name="Negre B."/>
            <person name="Newfeld S."/>
            <person name="Nielsen R."/>
            <person name="Noor M.A."/>
            <person name="O'Grady P."/>
            <person name="Pachter L."/>
            <person name="Papaceit M."/>
            <person name="Parisi M.J."/>
            <person name="Parisi M."/>
            <person name="Parts L."/>
            <person name="Pedersen J.S."/>
            <person name="Pesole G."/>
            <person name="Phillippy A.M."/>
            <person name="Ponting C.P."/>
            <person name="Pop M."/>
            <person name="Porcelli D."/>
            <person name="Powell J.R."/>
            <person name="Prohaska S."/>
            <person name="Pruitt K."/>
            <person name="Puig M."/>
            <person name="Quesneville H."/>
            <person name="Ram K.R."/>
            <person name="Rand D."/>
            <person name="Rasmussen M.D."/>
            <person name="Reed L.K."/>
            <person name="Reenan R."/>
            <person name="Reily A."/>
            <person name="Remington K.A."/>
            <person name="Rieger T.T."/>
            <person name="Ritchie M.G."/>
            <person name="Robin C."/>
            <person name="Rogers Y.H."/>
            <person name="Rohde C."/>
            <person name="Rozas J."/>
            <person name="Rubenfield M.J."/>
            <person name="Ruiz A."/>
            <person name="Russo S."/>
            <person name="Salzberg S.L."/>
            <person name="Sanchez-Gracia A."/>
            <person name="Saranga D.J."/>
            <person name="Sato H."/>
            <person name="Schaeffer S.W."/>
            <person name="Schatz M.C."/>
            <person name="Schlenke T."/>
            <person name="Schwartz R."/>
            <person name="Segarra C."/>
            <person name="Singh R.S."/>
            <person name="Sirot L."/>
            <person name="Sirota M."/>
            <person name="Sisneros N.B."/>
            <person name="Smith C.D."/>
            <person name="Smith T.F."/>
            <person name="Spieth J."/>
            <person name="Stage D.E."/>
            <person name="Stark A."/>
            <person name="Stephan W."/>
            <person name="Strausberg R.L."/>
            <person name="Strempel S."/>
            <person name="Sturgill D."/>
            <person name="Sutton G."/>
            <person name="Sutton G.G."/>
            <person name="Tao W."/>
            <person name="Teichmann S."/>
            <person name="Tobari Y.N."/>
            <person name="Tomimura Y."/>
            <person name="Tsolas J.M."/>
            <person name="Valente V.L."/>
            <person name="Venter E."/>
            <person name="Venter J.C."/>
            <person name="Vicario S."/>
            <person name="Vieira F.G."/>
            <person name="Vilella A.J."/>
            <person name="Villasante A."/>
            <person name="Walenz B."/>
            <person name="Wang J."/>
            <person name="Wasserman M."/>
            <person name="Watts T."/>
            <person name="Wilson D."/>
            <person name="Wilson R.K."/>
            <person name="Wing R.A."/>
            <person name="Wolfner M.F."/>
            <person name="Wong A."/>
            <person name="Wong G.K."/>
            <person name="Wu C.I."/>
            <person name="Wu G."/>
            <person name="Yamamoto D."/>
            <person name="Yang H.P."/>
            <person name="Yang S.P."/>
            <person name="Yorke J.A."/>
            <person name="Yoshida K."/>
            <person name="Zdobnov E."/>
            <person name="Zhang P."/>
            <person name="Zhang Y."/>
            <person name="Zimin A.V."/>
            <person name="Baldwin J."/>
            <person name="Abdouelleil A."/>
            <person name="Abdulkadir J."/>
            <person name="Abebe A."/>
            <person name="Abera B."/>
            <person name="Abreu J."/>
            <person name="Acer S.C."/>
            <person name="Aftuck L."/>
            <person name="Alexander A."/>
            <person name="An P."/>
            <person name="Anderson E."/>
            <person name="Anderson S."/>
            <person name="Arachi H."/>
            <person name="Azer M."/>
            <person name="Bachantsang P."/>
            <person name="Barry A."/>
            <person name="Bayul T."/>
            <person name="Berlin A."/>
            <person name="Bessette D."/>
            <person name="Bloom T."/>
            <person name="Blye J."/>
            <person name="Boguslavskiy L."/>
            <person name="Bonnet C."/>
            <person name="Boukhgalter B."/>
            <person name="Bourzgui I."/>
            <person name="Brown A."/>
            <person name="Cahill P."/>
            <person name="Channer S."/>
            <person name="Cheshatsang Y."/>
            <person name="Chuda L."/>
            <person name="Citroen M."/>
            <person name="Collymore A."/>
            <person name="Cooke P."/>
            <person name="Costello M."/>
            <person name="D'Aco K."/>
            <person name="Daza R."/>
            <person name="De Haan G."/>
            <person name="DeGray S."/>
            <person name="DeMaso C."/>
            <person name="Dhargay N."/>
            <person name="Dooley K."/>
            <person name="Dooley E."/>
            <person name="Doricent M."/>
            <person name="Dorje P."/>
            <person name="Dorjee K."/>
            <person name="Dupes A."/>
            <person name="Elong R."/>
            <person name="Falk J."/>
            <person name="Farina A."/>
            <person name="Faro S."/>
            <person name="Ferguson D."/>
            <person name="Fisher S."/>
            <person name="Foley C.D."/>
            <person name="Franke A."/>
            <person name="Friedrich D."/>
            <person name="Gadbois L."/>
            <person name="Gearin G."/>
            <person name="Gearin C.R."/>
            <person name="Giannoukos G."/>
            <person name="Goode T."/>
            <person name="Graham J."/>
            <person name="Grandbois E."/>
            <person name="Grewal S."/>
            <person name="Gyaltsen K."/>
            <person name="Hafez N."/>
            <person name="Hagos B."/>
            <person name="Hall J."/>
            <person name="Henson C."/>
            <person name="Hollinger A."/>
            <person name="Honan T."/>
            <person name="Huard M.D."/>
            <person name="Hughes L."/>
            <person name="Hurhula B."/>
            <person name="Husby M.E."/>
            <person name="Kamat A."/>
            <person name="Kanga B."/>
            <person name="Kashin S."/>
            <person name="Khazanovich D."/>
            <person name="Kisner P."/>
            <person name="Lance K."/>
            <person name="Lara M."/>
            <person name="Lee W."/>
            <person name="Lennon N."/>
            <person name="Letendre F."/>
            <person name="LeVine R."/>
            <person name="Lipovsky A."/>
            <person name="Liu X."/>
            <person name="Liu J."/>
            <person name="Liu S."/>
            <person name="Lokyitsang T."/>
            <person name="Lokyitsang Y."/>
            <person name="Lubonja R."/>
            <person name="Lui A."/>
            <person name="MacDonald P."/>
            <person name="Magnisalis V."/>
            <person name="Maru K."/>
            <person name="Matthews C."/>
            <person name="McCusker W."/>
            <person name="McDonough S."/>
            <person name="Mehta T."/>
            <person name="Meldrim J."/>
            <person name="Meneus L."/>
            <person name="Mihai O."/>
            <person name="Mihalev A."/>
            <person name="Mihova T."/>
            <person name="Mittelman R."/>
            <person name="Mlenga V."/>
            <person name="Montmayeur A."/>
            <person name="Mulrain L."/>
            <person name="Navidi A."/>
            <person name="Naylor J."/>
            <person name="Negash T."/>
            <person name="Nguyen T."/>
            <person name="Nguyen N."/>
            <person name="Nicol R."/>
            <person name="Norbu C."/>
            <person name="Norbu N."/>
            <person name="Novod N."/>
            <person name="O'Neill B."/>
            <person name="Osman S."/>
            <person name="Markiewicz E."/>
            <person name="Oyono O.L."/>
            <person name="Patti C."/>
            <person name="Phunkhang P."/>
            <person name="Pierre F."/>
            <person name="Priest M."/>
            <person name="Raghuraman S."/>
            <person name="Rege F."/>
            <person name="Reyes R."/>
            <person name="Rise C."/>
            <person name="Rogov P."/>
            <person name="Ross K."/>
            <person name="Ryan E."/>
            <person name="Settipalli S."/>
            <person name="Shea T."/>
            <person name="Sherpa N."/>
            <person name="Shi L."/>
            <person name="Shih D."/>
            <person name="Sparrow T."/>
            <person name="Spaulding J."/>
            <person name="Stalker J."/>
            <person name="Stange-Thomann N."/>
            <person name="Stavropoulos S."/>
            <person name="Stone C."/>
            <person name="Strader C."/>
            <person name="Tesfaye S."/>
            <person name="Thomson T."/>
            <person name="Thoulutsang Y."/>
            <person name="Thoulutsang D."/>
            <person name="Topham K."/>
            <person name="Topping I."/>
            <person name="Tsamla T."/>
            <person name="Vassiliev H."/>
            <person name="Vo A."/>
            <person name="Wangchuk T."/>
            <person name="Wangdi T."/>
            <person name="Weiand M."/>
            <person name="Wilkinson J."/>
            <person name="Wilson A."/>
            <person name="Yadav S."/>
            <person name="Young G."/>
            <person name="Yu Q."/>
            <person name="Zembek L."/>
            <person name="Zhong D."/>
            <person name="Zimmer A."/>
            <person name="Zwirko Z."/>
            <person name="Jaffe D.B."/>
            <person name="Alvarez P."/>
            <person name="Brockman W."/>
            <person name="Butler J."/>
            <person name="Chin C."/>
            <person name="Gnerre S."/>
            <person name="Grabherr M."/>
            <person name="Kleber M."/>
            <person name="Mauceli E."/>
            <person name="MacCallum I."/>
        </authorList>
    </citation>
    <scope>NUCLEOTIDE SEQUENCE [LARGE SCALE GENOMIC DNA]</scope>
    <source>
        <strain evidence="3">TSC#15010-1051.87</strain>
        <strain evidence="5">Tucson 15010-1051.87</strain>
    </source>
</reference>
<dbReference type="EMBL" id="CH940648">
    <property type="protein sequence ID" value="KRF79856.1"/>
    <property type="molecule type" value="Genomic_DNA"/>
</dbReference>
<accession>A0A0Q9WEY4</accession>
<dbReference type="Proteomes" id="UP000008792">
    <property type="component" value="Unassembled WGS sequence"/>
</dbReference>
<reference evidence="3" key="2">
    <citation type="journal article" date="2008" name="Bioinformatics">
        <title>Assembly reconciliation.</title>
        <authorList>
            <person name="Zimin A.V."/>
            <person name="Smith D.R."/>
            <person name="Sutton G."/>
            <person name="Yorke J.A."/>
        </authorList>
    </citation>
    <scope>NUCLEOTIDE SEQUENCE</scope>
    <source>
        <strain evidence="3">TSC#15010-1051.87</strain>
    </source>
</reference>
<dbReference type="STRING" id="7244.A0A0Q9WEY4"/>
<sequence>MSTNQWLHGYFAKLNPLAEKIAFDMSEVISAYDHVWLTLTPAQQDNILNDTIIKPEITIRYYNKPTSNSQSRKEESSRLSVQNTKKGSKCQEHDIIYTYDRLYICTFIHQNVGFKILHDEHIGDYRDEHSFPFSYKTKSQLNLSEIGTSFSIPDASIHVSPKKIPPIKKKSLSEPEPDQEKQIILLEEEPKRSNSNNCTKAINVIADEKFNLLSNFGSKNTLLSISSDSNDFENDSKEQHSENSKLLPEKVQMPKGFDFLSNW</sequence>
<evidence type="ECO:0000256" key="1">
    <source>
        <dbReference type="SAM" id="MobiDB-lite"/>
    </source>
</evidence>
<gene>
    <name evidence="3" type="primary">Dvir\GJ25740</name>
    <name evidence="3" type="ORF">Dvir_GJ25740</name>
</gene>
<dbReference type="Pfam" id="PF15797">
    <property type="entry name" value="DUF4706"/>
    <property type="match status" value="1"/>
</dbReference>
<evidence type="ECO:0000259" key="2">
    <source>
        <dbReference type="Pfam" id="PF15797"/>
    </source>
</evidence>
<dbReference type="InterPro" id="IPR031600">
    <property type="entry name" value="DUF4706"/>
</dbReference>
<feature type="region of interest" description="Disordered" evidence="1">
    <location>
        <begin position="64"/>
        <end position="84"/>
    </location>
</feature>
<feature type="domain" description="DUF4706" evidence="2">
    <location>
        <begin position="10"/>
        <end position="144"/>
    </location>
</feature>
<feature type="region of interest" description="Disordered" evidence="1">
    <location>
        <begin position="230"/>
        <end position="249"/>
    </location>
</feature>
<protein>
    <submittedName>
        <fullName evidence="3">Uncharacterized protein, isoform A</fullName>
    </submittedName>
    <submittedName>
        <fullName evidence="4">Uncharacterized protein, isoform B</fullName>
    </submittedName>
</protein>
<evidence type="ECO:0000313" key="4">
    <source>
        <dbReference type="EMBL" id="KRF79856.1"/>
    </source>
</evidence>
<dbReference type="EMBL" id="CH940648">
    <property type="protein sequence ID" value="KRF79855.1"/>
    <property type="molecule type" value="Genomic_DNA"/>
</dbReference>
<organism evidence="3 5">
    <name type="scientific">Drosophila virilis</name>
    <name type="common">Fruit fly</name>
    <dbReference type="NCBI Taxonomy" id="7244"/>
    <lineage>
        <taxon>Eukaryota</taxon>
        <taxon>Metazoa</taxon>
        <taxon>Ecdysozoa</taxon>
        <taxon>Arthropoda</taxon>
        <taxon>Hexapoda</taxon>
        <taxon>Insecta</taxon>
        <taxon>Pterygota</taxon>
        <taxon>Neoptera</taxon>
        <taxon>Endopterygota</taxon>
        <taxon>Diptera</taxon>
        <taxon>Brachycera</taxon>
        <taxon>Muscomorpha</taxon>
        <taxon>Ephydroidea</taxon>
        <taxon>Drosophilidae</taxon>
        <taxon>Drosophila</taxon>
    </lineage>
</organism>
<dbReference type="OrthoDB" id="5984457at2759"/>
<dbReference type="InParanoid" id="A0A0Q9WEY4"/>
<feature type="compositionally biased region" description="Basic and acidic residues" evidence="1">
    <location>
        <begin position="234"/>
        <end position="243"/>
    </location>
</feature>
<dbReference type="KEGG" id="dvi:26530510"/>
<dbReference type="AlphaFoldDB" id="A0A0Q9WEY4"/>
<reference evidence="3" key="3">
    <citation type="submission" date="2015-11" db="EMBL/GenBank/DDBJ databases">
        <authorList>
            <consortium name="FlyBase"/>
        </authorList>
    </citation>
    <scope>NUCLEOTIDE SEQUENCE</scope>
    <source>
        <strain evidence="3">TSC#15010-1051.87</strain>
    </source>
</reference>